<accession>A0ACB5S572</accession>
<organism evidence="1 2">
    <name type="scientific">Neofusicoccum parvum</name>
    <dbReference type="NCBI Taxonomy" id="310453"/>
    <lineage>
        <taxon>Eukaryota</taxon>
        <taxon>Fungi</taxon>
        <taxon>Dikarya</taxon>
        <taxon>Ascomycota</taxon>
        <taxon>Pezizomycotina</taxon>
        <taxon>Dothideomycetes</taxon>
        <taxon>Dothideomycetes incertae sedis</taxon>
        <taxon>Botryosphaeriales</taxon>
        <taxon>Botryosphaeriaceae</taxon>
        <taxon>Neofusicoccum</taxon>
    </lineage>
</organism>
<keyword evidence="1" id="KW-0687">Ribonucleoprotein</keyword>
<protein>
    <submittedName>
        <fullName evidence="1">Ribosomal protein S14</fullName>
    </submittedName>
</protein>
<keyword evidence="1" id="KW-0689">Ribosomal protein</keyword>
<dbReference type="Proteomes" id="UP001165186">
    <property type="component" value="Unassembled WGS sequence"/>
</dbReference>
<gene>
    <name evidence="1" type="primary">g9732</name>
    <name evidence="1" type="ORF">NpPPO83_00009732</name>
</gene>
<proteinExistence type="predicted"/>
<keyword evidence="2" id="KW-1185">Reference proteome</keyword>
<name>A0ACB5S572_9PEZI</name>
<dbReference type="EMBL" id="BSXG01000042">
    <property type="protein sequence ID" value="GME27882.1"/>
    <property type="molecule type" value="Genomic_DNA"/>
</dbReference>
<evidence type="ECO:0000313" key="1">
    <source>
        <dbReference type="EMBL" id="GME27882.1"/>
    </source>
</evidence>
<sequence>MFRLSEAGMPEDPSYPPNLKQLGYFIDEKSEIRTIKPPHNYYNFWISNNDRVNESFREAMHACIKEEVVHRMAALGIPPLYLPHLTLEKPQNEPSVPILVTSKDELKKKKRIIVVINDDFQDLGLWAYRIASKEHGVEAGSVISLAKAMQTNQFAAQAAVDGTASKPYAEKGTSETFLADPESSARTTSPVTTRSPEDEKHGLKERLISKPGAQVGPESPLASKTAVSSAEDVPFEVPDNWKTPGLVVLNPGQLLYSYRLDKAVTKQSWDSQPLKSGIDPVPKIDPAFNKIKDNRTVDEHVKTSFDKILKNPEWVSPEANIYFVGLGNGGDALLRVLSKEWPSYKDRVAAIALTDPAPIHELFDDHDFVAFLRHRARALVPSPEEFSTPVAVPASTDHPEEVKQRKDTNEFAKSQMSTTQPASPWLEEMNTTTPNPFSIIMAGASDALTSSISQLAIDSIVKSPTEPIRTTPAHSDEWGYHYYPILSSGERIFGEVIFPVSQRAILAWFETVANTPNYRNPLFKVPEVKPEGLEDADIYDATKEQGVLVDDAENINAVKETSDDKGQGVLKDTLHKIDSGNEGAGGEEEGVLTDVTNKVESENKVAEERK</sequence>
<reference evidence="1" key="1">
    <citation type="submission" date="2024-09" db="EMBL/GenBank/DDBJ databases">
        <title>Draft Genome Sequences of Neofusicoccum parvum.</title>
        <authorList>
            <person name="Ashida A."/>
            <person name="Camagna M."/>
            <person name="Tanaka A."/>
            <person name="Takemoto D."/>
        </authorList>
    </citation>
    <scope>NUCLEOTIDE SEQUENCE</scope>
    <source>
        <strain evidence="1">PPO83</strain>
    </source>
</reference>
<evidence type="ECO:0000313" key="2">
    <source>
        <dbReference type="Proteomes" id="UP001165186"/>
    </source>
</evidence>
<comment type="caution">
    <text evidence="1">The sequence shown here is derived from an EMBL/GenBank/DDBJ whole genome shotgun (WGS) entry which is preliminary data.</text>
</comment>